<reference evidence="2" key="4">
    <citation type="submission" date="2019-03" db="UniProtKB">
        <authorList>
            <consortium name="EnsemblPlants"/>
        </authorList>
    </citation>
    <scope>IDENTIFICATION</scope>
</reference>
<reference evidence="3" key="1">
    <citation type="journal article" date="2014" name="Science">
        <title>Ancient hybridizations among the ancestral genomes of bread wheat.</title>
        <authorList>
            <consortium name="International Wheat Genome Sequencing Consortium,"/>
            <person name="Marcussen T."/>
            <person name="Sandve S.R."/>
            <person name="Heier L."/>
            <person name="Spannagl M."/>
            <person name="Pfeifer M."/>
            <person name="Jakobsen K.S."/>
            <person name="Wulff B.B."/>
            <person name="Steuernagel B."/>
            <person name="Mayer K.F."/>
            <person name="Olsen O.A."/>
        </authorList>
    </citation>
    <scope>NUCLEOTIDE SEQUENCE [LARGE SCALE GENOMIC DNA]</scope>
    <source>
        <strain evidence="3">cv. AL8/78</strain>
    </source>
</reference>
<proteinExistence type="predicted"/>
<organism evidence="2 3">
    <name type="scientific">Aegilops tauschii subsp. strangulata</name>
    <name type="common">Goatgrass</name>
    <dbReference type="NCBI Taxonomy" id="200361"/>
    <lineage>
        <taxon>Eukaryota</taxon>
        <taxon>Viridiplantae</taxon>
        <taxon>Streptophyta</taxon>
        <taxon>Embryophyta</taxon>
        <taxon>Tracheophyta</taxon>
        <taxon>Spermatophyta</taxon>
        <taxon>Magnoliopsida</taxon>
        <taxon>Liliopsida</taxon>
        <taxon>Poales</taxon>
        <taxon>Poaceae</taxon>
        <taxon>BOP clade</taxon>
        <taxon>Pooideae</taxon>
        <taxon>Triticodae</taxon>
        <taxon>Triticeae</taxon>
        <taxon>Triticinae</taxon>
        <taxon>Aegilops</taxon>
    </lineage>
</organism>
<name>A0A453B4W0_AEGTS</name>
<feature type="region of interest" description="Disordered" evidence="1">
    <location>
        <begin position="21"/>
        <end position="71"/>
    </location>
</feature>
<reference evidence="2" key="5">
    <citation type="journal article" date="2021" name="G3 (Bethesda)">
        <title>Aegilops tauschii genome assembly Aet v5.0 features greater sequence contiguity and improved annotation.</title>
        <authorList>
            <person name="Wang L."/>
            <person name="Zhu T."/>
            <person name="Rodriguez J.C."/>
            <person name="Deal K.R."/>
            <person name="Dubcovsky J."/>
            <person name="McGuire P.E."/>
            <person name="Lux T."/>
            <person name="Spannagl M."/>
            <person name="Mayer K.F.X."/>
            <person name="Baldrich P."/>
            <person name="Meyers B.C."/>
            <person name="Huo N."/>
            <person name="Gu Y.Q."/>
            <person name="Zhou H."/>
            <person name="Devos K.M."/>
            <person name="Bennetzen J.L."/>
            <person name="Unver T."/>
            <person name="Budak H."/>
            <person name="Gulick P.J."/>
            <person name="Galiba G."/>
            <person name="Kalapos B."/>
            <person name="Nelson D.R."/>
            <person name="Li P."/>
            <person name="You F.M."/>
            <person name="Luo M.C."/>
            <person name="Dvorak J."/>
        </authorList>
    </citation>
    <scope>NUCLEOTIDE SEQUENCE [LARGE SCALE GENOMIC DNA]</scope>
    <source>
        <strain evidence="2">cv. AL8/78</strain>
    </source>
</reference>
<reference evidence="2" key="3">
    <citation type="journal article" date="2017" name="Nature">
        <title>Genome sequence of the progenitor of the wheat D genome Aegilops tauschii.</title>
        <authorList>
            <person name="Luo M.C."/>
            <person name="Gu Y.Q."/>
            <person name="Puiu D."/>
            <person name="Wang H."/>
            <person name="Twardziok S.O."/>
            <person name="Deal K.R."/>
            <person name="Huo N."/>
            <person name="Zhu T."/>
            <person name="Wang L."/>
            <person name="Wang Y."/>
            <person name="McGuire P.E."/>
            <person name="Liu S."/>
            <person name="Long H."/>
            <person name="Ramasamy R.K."/>
            <person name="Rodriguez J.C."/>
            <person name="Van S.L."/>
            <person name="Yuan L."/>
            <person name="Wang Z."/>
            <person name="Xia Z."/>
            <person name="Xiao L."/>
            <person name="Anderson O.D."/>
            <person name="Ouyang S."/>
            <person name="Liang Y."/>
            <person name="Zimin A.V."/>
            <person name="Pertea G."/>
            <person name="Qi P."/>
            <person name="Bennetzen J.L."/>
            <person name="Dai X."/>
            <person name="Dawson M.W."/>
            <person name="Muller H.G."/>
            <person name="Kugler K."/>
            <person name="Rivarola-Duarte L."/>
            <person name="Spannagl M."/>
            <person name="Mayer K.F.X."/>
            <person name="Lu F.H."/>
            <person name="Bevan M.W."/>
            <person name="Leroy P."/>
            <person name="Li P."/>
            <person name="You F.M."/>
            <person name="Sun Q."/>
            <person name="Liu Z."/>
            <person name="Lyons E."/>
            <person name="Wicker T."/>
            <person name="Salzberg S.L."/>
            <person name="Devos K.M."/>
            <person name="Dvorak J."/>
        </authorList>
    </citation>
    <scope>NUCLEOTIDE SEQUENCE [LARGE SCALE GENOMIC DNA]</scope>
    <source>
        <strain evidence="2">cv. AL8/78</strain>
    </source>
</reference>
<dbReference type="EnsemblPlants" id="AET2Gv20365000.12">
    <property type="protein sequence ID" value="AET2Gv20365000.12"/>
    <property type="gene ID" value="AET2Gv20365000"/>
</dbReference>
<dbReference type="AlphaFoldDB" id="A0A453B4W0"/>
<protein>
    <submittedName>
        <fullName evidence="2">Uncharacterized protein</fullName>
    </submittedName>
</protein>
<reference evidence="3" key="2">
    <citation type="journal article" date="2017" name="Nat. Plants">
        <title>The Aegilops tauschii genome reveals multiple impacts of transposons.</title>
        <authorList>
            <person name="Zhao G."/>
            <person name="Zou C."/>
            <person name="Li K."/>
            <person name="Wang K."/>
            <person name="Li T."/>
            <person name="Gao L."/>
            <person name="Zhang X."/>
            <person name="Wang H."/>
            <person name="Yang Z."/>
            <person name="Liu X."/>
            <person name="Jiang W."/>
            <person name="Mao L."/>
            <person name="Kong X."/>
            <person name="Jiao Y."/>
            <person name="Jia J."/>
        </authorList>
    </citation>
    <scope>NUCLEOTIDE SEQUENCE [LARGE SCALE GENOMIC DNA]</scope>
    <source>
        <strain evidence="3">cv. AL8/78</strain>
    </source>
</reference>
<evidence type="ECO:0000256" key="1">
    <source>
        <dbReference type="SAM" id="MobiDB-lite"/>
    </source>
</evidence>
<keyword evidence="3" id="KW-1185">Reference proteome</keyword>
<evidence type="ECO:0000313" key="3">
    <source>
        <dbReference type="Proteomes" id="UP000015105"/>
    </source>
</evidence>
<evidence type="ECO:0000313" key="2">
    <source>
        <dbReference type="EnsemblPlants" id="AET2Gv20365000.12"/>
    </source>
</evidence>
<dbReference type="Proteomes" id="UP000015105">
    <property type="component" value="Chromosome 2D"/>
</dbReference>
<sequence length="71" mass="7570">EAAQLLLSSSRLSTSMAAASTPAALHLPGQIRRPPPQITRSSAARLRPPLPPISHLVHIRPPRPSVSRIPS</sequence>
<dbReference type="Gramene" id="AET2Gv20365000.12">
    <property type="protein sequence ID" value="AET2Gv20365000.12"/>
    <property type="gene ID" value="AET2Gv20365000"/>
</dbReference>
<accession>A0A453B4W0</accession>